<protein>
    <submittedName>
        <fullName evidence="1">Uncharacterized protein</fullName>
    </submittedName>
</protein>
<evidence type="ECO:0000313" key="1">
    <source>
        <dbReference type="EMBL" id="TGN87432.1"/>
    </source>
</evidence>
<sequence>MLVDADAYLIAERVLAGVPLTTAVREHYLEDGGKSRFTHYLSSRFGGSRNSATDIARTALVMDYDPTIDGGRLWLIKSTSGTAFFMPPATLPADKLTEFCQGFADVLVSRAALESA</sequence>
<evidence type="ECO:0000313" key="2">
    <source>
        <dbReference type="Proteomes" id="UP000298513"/>
    </source>
</evidence>
<gene>
    <name evidence="1" type="ORF">E5082_03255</name>
</gene>
<accession>A0A4Z1DSH2</accession>
<organism evidence="1 2">
    <name type="scientific">Streptomyces griseoluteus</name>
    <dbReference type="NCBI Taxonomy" id="29306"/>
    <lineage>
        <taxon>Bacteria</taxon>
        <taxon>Bacillati</taxon>
        <taxon>Actinomycetota</taxon>
        <taxon>Actinomycetes</taxon>
        <taxon>Kitasatosporales</taxon>
        <taxon>Streptomycetaceae</taxon>
        <taxon>Streptomyces</taxon>
    </lineage>
</organism>
<dbReference type="Proteomes" id="UP000298513">
    <property type="component" value="Unassembled WGS sequence"/>
</dbReference>
<reference evidence="1 2" key="1">
    <citation type="submission" date="2019-04" db="EMBL/GenBank/DDBJ databases">
        <title>Streptomyces sp. nov. Bv016 isolated from bark of Buahinia variegata.</title>
        <authorList>
            <person name="Kanchanasin P."/>
            <person name="Tanasupawat S."/>
            <person name="Yuki M."/>
            <person name="Kudo T."/>
        </authorList>
    </citation>
    <scope>NUCLEOTIDE SEQUENCE [LARGE SCALE GENOMIC DNA]</scope>
    <source>
        <strain evidence="1 2">JCM 4765</strain>
    </source>
</reference>
<name>A0A4Z1DSH2_STRGP</name>
<keyword evidence="2" id="KW-1185">Reference proteome</keyword>
<proteinExistence type="predicted"/>
<dbReference type="EMBL" id="SRRU01000001">
    <property type="protein sequence ID" value="TGN87432.1"/>
    <property type="molecule type" value="Genomic_DNA"/>
</dbReference>
<comment type="caution">
    <text evidence="1">The sequence shown here is derived from an EMBL/GenBank/DDBJ whole genome shotgun (WGS) entry which is preliminary data.</text>
</comment>
<dbReference type="RefSeq" id="WP_135789747.1">
    <property type="nucleotide sequence ID" value="NZ_BNBQ01000006.1"/>
</dbReference>
<dbReference type="AlphaFoldDB" id="A0A4Z1DSH2"/>
<dbReference type="GeneID" id="91531818"/>